<reference evidence="1 2" key="1">
    <citation type="journal article" date="2019" name="New Phytol.">
        <title>Comparative genomics reveals unique wood-decay strategies and fruiting body development in the Schizophyllaceae.</title>
        <authorList>
            <person name="Almasi E."/>
            <person name="Sahu N."/>
            <person name="Krizsan K."/>
            <person name="Balint B."/>
            <person name="Kovacs G.M."/>
            <person name="Kiss B."/>
            <person name="Cseklye J."/>
            <person name="Drula E."/>
            <person name="Henrissat B."/>
            <person name="Nagy I."/>
            <person name="Chovatia M."/>
            <person name="Adam C."/>
            <person name="LaButti K."/>
            <person name="Lipzen A."/>
            <person name="Riley R."/>
            <person name="Grigoriev I.V."/>
            <person name="Nagy L.G."/>
        </authorList>
    </citation>
    <scope>NUCLEOTIDE SEQUENCE [LARGE SCALE GENOMIC DNA]</scope>
    <source>
        <strain evidence="1 2">NL-1724</strain>
    </source>
</reference>
<name>A0A550C0Q3_9AGAR</name>
<sequence>MSLLRPIDGCLASGRRVYRVRPTRLSRPANTSLASSRLVSRAVLFPRPVHALSRQRPVDVPLPRPTDDRASVKLTTAPASGRGSLLATARRLLPSRSNYVLSPRRRPPASASARRVYACPPSASAQRVSPSASGHCLLMPSPLARLLAVSSPSAFVRRRCSR</sequence>
<protein>
    <submittedName>
        <fullName evidence="1">Uncharacterized protein</fullName>
    </submittedName>
</protein>
<accession>A0A550C0Q3</accession>
<evidence type="ECO:0000313" key="1">
    <source>
        <dbReference type="EMBL" id="TRM58360.1"/>
    </source>
</evidence>
<comment type="caution">
    <text evidence="1">The sequence shown here is derived from an EMBL/GenBank/DDBJ whole genome shotgun (WGS) entry which is preliminary data.</text>
</comment>
<proteinExistence type="predicted"/>
<dbReference type="AlphaFoldDB" id="A0A550C0Q3"/>
<dbReference type="EMBL" id="VDMD01000036">
    <property type="protein sequence ID" value="TRM58360.1"/>
    <property type="molecule type" value="Genomic_DNA"/>
</dbReference>
<dbReference type="Proteomes" id="UP000320762">
    <property type="component" value="Unassembled WGS sequence"/>
</dbReference>
<keyword evidence="2" id="KW-1185">Reference proteome</keyword>
<evidence type="ECO:0000313" key="2">
    <source>
        <dbReference type="Proteomes" id="UP000320762"/>
    </source>
</evidence>
<gene>
    <name evidence="1" type="ORF">BD626DRAFT_463767</name>
</gene>
<organism evidence="1 2">
    <name type="scientific">Schizophyllum amplum</name>
    <dbReference type="NCBI Taxonomy" id="97359"/>
    <lineage>
        <taxon>Eukaryota</taxon>
        <taxon>Fungi</taxon>
        <taxon>Dikarya</taxon>
        <taxon>Basidiomycota</taxon>
        <taxon>Agaricomycotina</taxon>
        <taxon>Agaricomycetes</taxon>
        <taxon>Agaricomycetidae</taxon>
        <taxon>Agaricales</taxon>
        <taxon>Schizophyllaceae</taxon>
        <taxon>Schizophyllum</taxon>
    </lineage>
</organism>